<organism evidence="2 3">
    <name type="scientific">Streptomyces naganishii JCM 4654</name>
    <dbReference type="NCBI Taxonomy" id="1306179"/>
    <lineage>
        <taxon>Bacteria</taxon>
        <taxon>Bacillati</taxon>
        <taxon>Actinomycetota</taxon>
        <taxon>Actinomycetes</taxon>
        <taxon>Kitasatosporales</taxon>
        <taxon>Streptomycetaceae</taxon>
        <taxon>Streptomyces</taxon>
    </lineage>
</organism>
<evidence type="ECO:0000256" key="1">
    <source>
        <dbReference type="SAM" id="MobiDB-lite"/>
    </source>
</evidence>
<accession>A0A918Y5X3</accession>
<name>A0A918Y5X3_9ACTN</name>
<protein>
    <submittedName>
        <fullName evidence="2">Uncharacterized protein</fullName>
    </submittedName>
</protein>
<reference evidence="2" key="2">
    <citation type="submission" date="2020-09" db="EMBL/GenBank/DDBJ databases">
        <authorList>
            <person name="Sun Q."/>
            <person name="Ohkuma M."/>
        </authorList>
    </citation>
    <scope>NUCLEOTIDE SEQUENCE</scope>
    <source>
        <strain evidence="2">JCM 4654</strain>
    </source>
</reference>
<proteinExistence type="predicted"/>
<comment type="caution">
    <text evidence="2">The sequence shown here is derived from an EMBL/GenBank/DDBJ whole genome shotgun (WGS) entry which is preliminary data.</text>
</comment>
<reference evidence="2" key="1">
    <citation type="journal article" date="2014" name="Int. J. Syst. Evol. Microbiol.">
        <title>Complete genome sequence of Corynebacterium casei LMG S-19264T (=DSM 44701T), isolated from a smear-ripened cheese.</title>
        <authorList>
            <consortium name="US DOE Joint Genome Institute (JGI-PGF)"/>
            <person name="Walter F."/>
            <person name="Albersmeier A."/>
            <person name="Kalinowski J."/>
            <person name="Ruckert C."/>
        </authorList>
    </citation>
    <scope>NUCLEOTIDE SEQUENCE</scope>
    <source>
        <strain evidence="2">JCM 4654</strain>
    </source>
</reference>
<evidence type="ECO:0000313" key="3">
    <source>
        <dbReference type="Proteomes" id="UP000608955"/>
    </source>
</evidence>
<dbReference type="AlphaFoldDB" id="A0A918Y5X3"/>
<dbReference type="Proteomes" id="UP000608955">
    <property type="component" value="Unassembled WGS sequence"/>
</dbReference>
<evidence type="ECO:0000313" key="2">
    <source>
        <dbReference type="EMBL" id="GHD90986.1"/>
    </source>
</evidence>
<sequence length="80" mass="8103">MVRKGLSAAGWITVTVPLRHRRAEPPVAAVGMPADDPEAAGGCRRAGPAPPAQAAQAAGETTRARTASERAPVGLTRPPA</sequence>
<feature type="region of interest" description="Disordered" evidence="1">
    <location>
        <begin position="28"/>
        <end position="80"/>
    </location>
</feature>
<gene>
    <name evidence="2" type="ORF">GCM10010508_37760</name>
</gene>
<dbReference type="EMBL" id="BMVF01000009">
    <property type="protein sequence ID" value="GHD90986.1"/>
    <property type="molecule type" value="Genomic_DNA"/>
</dbReference>
<keyword evidence="3" id="KW-1185">Reference proteome</keyword>
<feature type="compositionally biased region" description="Low complexity" evidence="1">
    <location>
        <begin position="39"/>
        <end position="61"/>
    </location>
</feature>